<dbReference type="Pfam" id="PF00072">
    <property type="entry name" value="Response_reg"/>
    <property type="match status" value="2"/>
</dbReference>
<evidence type="ECO:0000256" key="2">
    <source>
        <dbReference type="PROSITE-ProRule" id="PRU00169"/>
    </source>
</evidence>
<dbReference type="PANTHER" id="PTHR44591:SF3">
    <property type="entry name" value="RESPONSE REGULATORY DOMAIN-CONTAINING PROTEIN"/>
    <property type="match status" value="1"/>
</dbReference>
<dbReference type="OrthoDB" id="9800897at2"/>
<dbReference type="InterPro" id="IPR011006">
    <property type="entry name" value="CheY-like_superfamily"/>
</dbReference>
<dbReference type="SUPFAM" id="SSF52172">
    <property type="entry name" value="CheY-like"/>
    <property type="match status" value="2"/>
</dbReference>
<feature type="domain" description="Response regulatory" evidence="3">
    <location>
        <begin position="11"/>
        <end position="128"/>
    </location>
</feature>
<dbReference type="Proteomes" id="UP000199657">
    <property type="component" value="Unassembled WGS sequence"/>
</dbReference>
<dbReference type="PANTHER" id="PTHR44591">
    <property type="entry name" value="STRESS RESPONSE REGULATOR PROTEIN 1"/>
    <property type="match status" value="1"/>
</dbReference>
<protein>
    <submittedName>
        <fullName evidence="4">Two-component system, chemotaxis family, response regulator CheY</fullName>
    </submittedName>
</protein>
<proteinExistence type="predicted"/>
<dbReference type="Gene3D" id="3.40.50.2300">
    <property type="match status" value="2"/>
</dbReference>
<keyword evidence="5" id="KW-1185">Reference proteome</keyword>
<evidence type="ECO:0000313" key="5">
    <source>
        <dbReference type="Proteomes" id="UP000199657"/>
    </source>
</evidence>
<dbReference type="AlphaFoldDB" id="A0A1H8QPM2"/>
<dbReference type="RefSeq" id="WP_091639929.1">
    <property type="nucleotide sequence ID" value="NZ_FOEG01000001.1"/>
</dbReference>
<dbReference type="InterPro" id="IPR050595">
    <property type="entry name" value="Bact_response_regulator"/>
</dbReference>
<organism evidence="4 5">
    <name type="scientific">Aquisalimonas asiatica</name>
    <dbReference type="NCBI Taxonomy" id="406100"/>
    <lineage>
        <taxon>Bacteria</taxon>
        <taxon>Pseudomonadati</taxon>
        <taxon>Pseudomonadota</taxon>
        <taxon>Gammaproteobacteria</taxon>
        <taxon>Chromatiales</taxon>
        <taxon>Ectothiorhodospiraceae</taxon>
        <taxon>Aquisalimonas</taxon>
    </lineage>
</organism>
<comment type="caution">
    <text evidence="2">Lacks conserved residue(s) required for the propagation of feature annotation.</text>
</comment>
<keyword evidence="1 2" id="KW-0597">Phosphoprotein</keyword>
<name>A0A1H8QPM2_9GAMM</name>
<reference evidence="4 5" key="1">
    <citation type="submission" date="2016-10" db="EMBL/GenBank/DDBJ databases">
        <authorList>
            <person name="de Groot N.N."/>
        </authorList>
    </citation>
    <scope>NUCLEOTIDE SEQUENCE [LARGE SCALE GENOMIC DNA]</scope>
    <source>
        <strain evidence="4 5">CGMCC 1.6291</strain>
    </source>
</reference>
<gene>
    <name evidence="4" type="ORF">SAMN04488052_101693</name>
</gene>
<dbReference type="STRING" id="406100.SAMN04488052_101693"/>
<sequence>MDDAISIEDLTILLAEPSATQRRIIINHLNEMGIDKVDGVASGEEAMLVMDARPPDLVASAMYFDDMTGSDLVTRMRETGSLADIPFMLVSSEQHPHNLEPIRQAGVIAILPKPFHVDALRTALENTVGLVAPRPLEFNYSDVEDVHVLIVDDSPLSRRFLRTAFTQMGLERISEATTGTDALELLSQTEFDIVVTDYNMPEMDGHALVEYIRREPTLSHIPVLMVTCEQDEARLSAVRQAGVSALCDKPFNMGTIRDHLARLMDGH</sequence>
<dbReference type="EMBL" id="FOEG01000001">
    <property type="protein sequence ID" value="SEO55948.1"/>
    <property type="molecule type" value="Genomic_DNA"/>
</dbReference>
<evidence type="ECO:0000313" key="4">
    <source>
        <dbReference type="EMBL" id="SEO55948.1"/>
    </source>
</evidence>
<dbReference type="PROSITE" id="PS50110">
    <property type="entry name" value="RESPONSE_REGULATORY"/>
    <property type="match status" value="2"/>
</dbReference>
<feature type="modified residue" description="4-aspartylphosphate" evidence="2">
    <location>
        <position position="197"/>
    </location>
</feature>
<dbReference type="SMART" id="SM00448">
    <property type="entry name" value="REC"/>
    <property type="match status" value="2"/>
</dbReference>
<dbReference type="GO" id="GO:0000160">
    <property type="term" value="P:phosphorelay signal transduction system"/>
    <property type="evidence" value="ECO:0007669"/>
    <property type="project" value="InterPro"/>
</dbReference>
<feature type="domain" description="Response regulatory" evidence="3">
    <location>
        <begin position="147"/>
        <end position="264"/>
    </location>
</feature>
<dbReference type="InterPro" id="IPR001789">
    <property type="entry name" value="Sig_transdc_resp-reg_receiver"/>
</dbReference>
<evidence type="ECO:0000259" key="3">
    <source>
        <dbReference type="PROSITE" id="PS50110"/>
    </source>
</evidence>
<evidence type="ECO:0000256" key="1">
    <source>
        <dbReference type="ARBA" id="ARBA00022553"/>
    </source>
</evidence>
<accession>A0A1H8QPM2</accession>